<reference evidence="12" key="1">
    <citation type="submission" date="2020-04" db="EMBL/GenBank/DDBJ databases">
        <authorList>
            <person name="Zhang T."/>
        </authorList>
    </citation>
    <scope>NUCLEOTIDE SEQUENCE</scope>
    <source>
        <strain evidence="12">HKST-UBA11</strain>
    </source>
</reference>
<keyword evidence="6" id="KW-0067">ATP-binding</keyword>
<evidence type="ECO:0000259" key="10">
    <source>
        <dbReference type="Pfam" id="PF16114"/>
    </source>
</evidence>
<comment type="subcellular location">
    <subcellularLocation>
        <location evidence="1">Cytoplasm</location>
    </subcellularLocation>
</comment>
<evidence type="ECO:0000313" key="12">
    <source>
        <dbReference type="EMBL" id="MCA9385157.1"/>
    </source>
</evidence>
<keyword evidence="2" id="KW-0963">Cytoplasm</keyword>
<comment type="catalytic activity">
    <reaction evidence="9">
        <text>oxaloacetate + acetyl-CoA + ADP + phosphate = citrate + ATP + CoA</text>
        <dbReference type="Rhea" id="RHEA:21160"/>
        <dbReference type="ChEBI" id="CHEBI:16452"/>
        <dbReference type="ChEBI" id="CHEBI:16947"/>
        <dbReference type="ChEBI" id="CHEBI:30616"/>
        <dbReference type="ChEBI" id="CHEBI:43474"/>
        <dbReference type="ChEBI" id="CHEBI:57287"/>
        <dbReference type="ChEBI" id="CHEBI:57288"/>
        <dbReference type="ChEBI" id="CHEBI:456216"/>
        <dbReference type="EC" id="2.3.3.8"/>
    </reaction>
</comment>
<evidence type="ECO:0000256" key="2">
    <source>
        <dbReference type="ARBA" id="ARBA00022490"/>
    </source>
</evidence>
<dbReference type="PANTHER" id="PTHR11815:SF10">
    <property type="entry name" value="SUCCINATE--COA LIGASE [GDP-FORMING] SUBUNIT BETA, MITOCHONDRIAL"/>
    <property type="match status" value="1"/>
</dbReference>
<dbReference type="PANTHER" id="PTHR11815">
    <property type="entry name" value="SUCCINYL-COA SYNTHETASE BETA CHAIN"/>
    <property type="match status" value="1"/>
</dbReference>
<evidence type="ECO:0000313" key="13">
    <source>
        <dbReference type="Proteomes" id="UP000754563"/>
    </source>
</evidence>
<dbReference type="GO" id="GO:0003878">
    <property type="term" value="F:ATP citrate synthase activity"/>
    <property type="evidence" value="ECO:0007669"/>
    <property type="project" value="UniProtKB-EC"/>
</dbReference>
<evidence type="ECO:0000256" key="9">
    <source>
        <dbReference type="ARBA" id="ARBA00047593"/>
    </source>
</evidence>
<dbReference type="SUPFAM" id="SSF52210">
    <property type="entry name" value="Succinyl-CoA synthetase domains"/>
    <property type="match status" value="1"/>
</dbReference>
<dbReference type="Gene3D" id="3.30.470.110">
    <property type="match status" value="1"/>
</dbReference>
<gene>
    <name evidence="12" type="ORF">KC717_00750</name>
</gene>
<keyword evidence="3" id="KW-0444">Lipid biosynthesis</keyword>
<dbReference type="GO" id="GO:0006099">
    <property type="term" value="P:tricarboxylic acid cycle"/>
    <property type="evidence" value="ECO:0007669"/>
    <property type="project" value="TreeGrafter"/>
</dbReference>
<evidence type="ECO:0000256" key="7">
    <source>
        <dbReference type="ARBA" id="ARBA00023098"/>
    </source>
</evidence>
<keyword evidence="5" id="KW-0547">Nucleotide-binding</keyword>
<dbReference type="EMBL" id="JAGQLH010000005">
    <property type="protein sequence ID" value="MCA9385157.1"/>
    <property type="molecule type" value="Genomic_DNA"/>
</dbReference>
<evidence type="ECO:0000256" key="1">
    <source>
        <dbReference type="ARBA" id="ARBA00004496"/>
    </source>
</evidence>
<proteinExistence type="predicted"/>
<dbReference type="InterPro" id="IPR056749">
    <property type="entry name" value="Citrate_synth_N"/>
</dbReference>
<keyword evidence="4" id="KW-0808">Transferase</keyword>
<dbReference type="GO" id="GO:0004775">
    <property type="term" value="F:succinate-CoA ligase (ADP-forming) activity"/>
    <property type="evidence" value="ECO:0007669"/>
    <property type="project" value="TreeGrafter"/>
</dbReference>
<name>A0A955L744_9BACT</name>
<organism evidence="12 13">
    <name type="scientific">Candidatus Dojkabacteria bacterium</name>
    <dbReference type="NCBI Taxonomy" id="2099670"/>
    <lineage>
        <taxon>Bacteria</taxon>
        <taxon>Candidatus Dojkabacteria</taxon>
    </lineage>
</organism>
<dbReference type="Pfam" id="PF24948">
    <property type="entry name" value="Citrate_synth_N"/>
    <property type="match status" value="1"/>
</dbReference>
<evidence type="ECO:0000256" key="3">
    <source>
        <dbReference type="ARBA" id="ARBA00022516"/>
    </source>
</evidence>
<comment type="caution">
    <text evidence="12">The sequence shown here is derived from an EMBL/GenBank/DDBJ whole genome shotgun (WGS) entry which is preliminary data.</text>
</comment>
<protein>
    <submittedName>
        <fullName evidence="12">ATPase</fullName>
    </submittedName>
</protein>
<dbReference type="Pfam" id="PF16114">
    <property type="entry name" value="Citrate_bind"/>
    <property type="match status" value="1"/>
</dbReference>
<sequence>MAQKSIREYHAKQLISQNLPTGSTTWHFSGALVSEHETLGEIPDGPLIVKSDQLFGKRGKNGLIYKAKDKKDALTWIDKHMNAKTIIKKNENDEGVEGILTHFIVEPYVEHTDEYYLAIKTSRTSNTVYFSDAGGMDIEENWEQVKMIEVPFSYTDEYKLVLEKELADESIDIRTFVITIYELFIKLDFAYLEINPFAISERGVIPLDLVARLDSTAEYEQEASWIVDNIPIPFPSPFGSSESESEIAIDRLDAKTGASLKLKILNPDGRIWLLVAGGGASVIFADTVADLGFVDELGNYGEYSGNPSTDETAAYCTELFKTMFASSASNKVLIIGGGIANFTDIAATFKGVIKAIQQFKDEFIQQNIPIHVRRGGPRHKEGLAEIKKAVEAMGIPIDVNGPEMHMTRIVKNVLKK</sequence>
<reference evidence="12" key="2">
    <citation type="journal article" date="2021" name="Microbiome">
        <title>Successional dynamics and alternative stable states in a saline activated sludge microbial community over 9 years.</title>
        <authorList>
            <person name="Wang Y."/>
            <person name="Ye J."/>
            <person name="Ju F."/>
            <person name="Liu L."/>
            <person name="Boyd J.A."/>
            <person name="Deng Y."/>
            <person name="Parks D.H."/>
            <person name="Jiang X."/>
            <person name="Yin X."/>
            <person name="Woodcroft B.J."/>
            <person name="Tyson G.W."/>
            <person name="Hugenholtz P."/>
            <person name="Polz M.F."/>
            <person name="Zhang T."/>
        </authorList>
    </citation>
    <scope>NUCLEOTIDE SEQUENCE</scope>
    <source>
        <strain evidence="12">HKST-UBA11</strain>
    </source>
</reference>
<evidence type="ECO:0000256" key="8">
    <source>
        <dbReference type="ARBA" id="ARBA00023315"/>
    </source>
</evidence>
<dbReference type="GO" id="GO:0006629">
    <property type="term" value="P:lipid metabolic process"/>
    <property type="evidence" value="ECO:0007669"/>
    <property type="project" value="UniProtKB-KW"/>
</dbReference>
<dbReference type="SUPFAM" id="SSF56059">
    <property type="entry name" value="Glutathione synthetase ATP-binding domain-like"/>
    <property type="match status" value="1"/>
</dbReference>
<keyword evidence="7" id="KW-0443">Lipid metabolism</keyword>
<dbReference type="GO" id="GO:0006104">
    <property type="term" value="P:succinyl-CoA metabolic process"/>
    <property type="evidence" value="ECO:0007669"/>
    <property type="project" value="TreeGrafter"/>
</dbReference>
<dbReference type="InterPro" id="IPR016102">
    <property type="entry name" value="Succinyl-CoA_synth-like"/>
</dbReference>
<feature type="domain" description="ATP-citrate synthase ATP-grasp" evidence="11">
    <location>
        <begin position="2"/>
        <end position="225"/>
    </location>
</feature>
<evidence type="ECO:0000259" key="11">
    <source>
        <dbReference type="Pfam" id="PF24948"/>
    </source>
</evidence>
<keyword evidence="8" id="KW-0012">Acyltransferase</keyword>
<dbReference type="Proteomes" id="UP000754563">
    <property type="component" value="Unassembled WGS sequence"/>
</dbReference>
<dbReference type="AlphaFoldDB" id="A0A955L744"/>
<dbReference type="GO" id="GO:0042709">
    <property type="term" value="C:succinate-CoA ligase complex"/>
    <property type="evidence" value="ECO:0007669"/>
    <property type="project" value="TreeGrafter"/>
</dbReference>
<evidence type="ECO:0000256" key="5">
    <source>
        <dbReference type="ARBA" id="ARBA00022741"/>
    </source>
</evidence>
<dbReference type="InterPro" id="IPR032263">
    <property type="entry name" value="Citrate-bd"/>
</dbReference>
<accession>A0A955L744</accession>
<evidence type="ECO:0000256" key="4">
    <source>
        <dbReference type="ARBA" id="ARBA00022679"/>
    </source>
</evidence>
<dbReference type="FunFam" id="3.40.50.261:FF:000008">
    <property type="entry name" value="ATP-citrate synthase alpha chain protein"/>
    <property type="match status" value="1"/>
</dbReference>
<feature type="domain" description="ATP-citrate synthase citrate-binding" evidence="10">
    <location>
        <begin position="243"/>
        <end position="415"/>
    </location>
</feature>
<dbReference type="Gene3D" id="3.40.50.261">
    <property type="entry name" value="Succinyl-CoA synthetase domains"/>
    <property type="match status" value="1"/>
</dbReference>
<dbReference type="GO" id="GO:0005524">
    <property type="term" value="F:ATP binding"/>
    <property type="evidence" value="ECO:0007669"/>
    <property type="project" value="UniProtKB-KW"/>
</dbReference>
<evidence type="ECO:0000256" key="6">
    <source>
        <dbReference type="ARBA" id="ARBA00022840"/>
    </source>
</evidence>